<dbReference type="EMBL" id="QGKX02001521">
    <property type="protein sequence ID" value="KAF3511301.1"/>
    <property type="molecule type" value="Genomic_DNA"/>
</dbReference>
<sequence length="72" mass="8375">MALRRGVAVTSSLHHLKAKRDQQSLVLKFKDVGSFEFMYRSSDNGRELGIRKGFWRKFQASRQRCGFFFVCG</sequence>
<organism evidence="1 2">
    <name type="scientific">Brassica cretica</name>
    <name type="common">Mustard</name>
    <dbReference type="NCBI Taxonomy" id="69181"/>
    <lineage>
        <taxon>Eukaryota</taxon>
        <taxon>Viridiplantae</taxon>
        <taxon>Streptophyta</taxon>
        <taxon>Embryophyta</taxon>
        <taxon>Tracheophyta</taxon>
        <taxon>Spermatophyta</taxon>
        <taxon>Magnoliopsida</taxon>
        <taxon>eudicotyledons</taxon>
        <taxon>Gunneridae</taxon>
        <taxon>Pentapetalae</taxon>
        <taxon>rosids</taxon>
        <taxon>malvids</taxon>
        <taxon>Brassicales</taxon>
        <taxon>Brassicaceae</taxon>
        <taxon>Brassiceae</taxon>
        <taxon>Brassica</taxon>
    </lineage>
</organism>
<dbReference type="Proteomes" id="UP000712600">
    <property type="component" value="Unassembled WGS sequence"/>
</dbReference>
<evidence type="ECO:0000313" key="2">
    <source>
        <dbReference type="Proteomes" id="UP000712600"/>
    </source>
</evidence>
<dbReference type="AlphaFoldDB" id="A0A8S9PAV1"/>
<evidence type="ECO:0000313" key="1">
    <source>
        <dbReference type="EMBL" id="KAF3511301.1"/>
    </source>
</evidence>
<protein>
    <submittedName>
        <fullName evidence="1">Uncharacterized protein</fullName>
    </submittedName>
</protein>
<reference evidence="1" key="1">
    <citation type="submission" date="2019-12" db="EMBL/GenBank/DDBJ databases">
        <title>Genome sequencing and annotation of Brassica cretica.</title>
        <authorList>
            <person name="Studholme D.J."/>
            <person name="Sarris P."/>
        </authorList>
    </citation>
    <scope>NUCLEOTIDE SEQUENCE</scope>
    <source>
        <strain evidence="1">PFS-109/04</strain>
        <tissue evidence="1">Leaf</tissue>
    </source>
</reference>
<comment type="caution">
    <text evidence="1">The sequence shown here is derived from an EMBL/GenBank/DDBJ whole genome shotgun (WGS) entry which is preliminary data.</text>
</comment>
<accession>A0A8S9PAV1</accession>
<proteinExistence type="predicted"/>
<gene>
    <name evidence="1" type="ORF">F2Q69_00007828</name>
</gene>
<name>A0A8S9PAV1_BRACR</name>